<evidence type="ECO:0000256" key="1">
    <source>
        <dbReference type="SAM" id="MobiDB-lite"/>
    </source>
</evidence>
<keyword evidence="3" id="KW-1185">Reference proteome</keyword>
<dbReference type="KEGG" id="fll:EI427_25310"/>
<organism evidence="2 3">
    <name type="scientific">Flammeovirga pectinis</name>
    <dbReference type="NCBI Taxonomy" id="2494373"/>
    <lineage>
        <taxon>Bacteria</taxon>
        <taxon>Pseudomonadati</taxon>
        <taxon>Bacteroidota</taxon>
        <taxon>Cytophagia</taxon>
        <taxon>Cytophagales</taxon>
        <taxon>Flammeovirgaceae</taxon>
        <taxon>Flammeovirga</taxon>
    </lineage>
</organism>
<dbReference type="RefSeq" id="WP_126620337.1">
    <property type="nucleotide sequence ID" value="NZ_CP034563.1"/>
</dbReference>
<name>A0A3Q9FT67_9BACT</name>
<reference evidence="2 3" key="1">
    <citation type="submission" date="2018-12" db="EMBL/GenBank/DDBJ databases">
        <title>Flammeovirga pectinis sp. nov., isolated from the gut of the Korean scallop, Patinopecten yessoensis.</title>
        <authorList>
            <person name="Bae J.-W."/>
            <person name="Jeong Y.-S."/>
            <person name="Kang W."/>
        </authorList>
    </citation>
    <scope>NUCLEOTIDE SEQUENCE [LARGE SCALE GENOMIC DNA]</scope>
    <source>
        <strain evidence="2 3">L12M1</strain>
    </source>
</reference>
<evidence type="ECO:0000313" key="3">
    <source>
        <dbReference type="Proteomes" id="UP000267268"/>
    </source>
</evidence>
<feature type="compositionally biased region" description="Acidic residues" evidence="1">
    <location>
        <begin position="341"/>
        <end position="360"/>
    </location>
</feature>
<dbReference type="OrthoDB" id="1159966at2"/>
<dbReference type="Proteomes" id="UP000267268">
    <property type="component" value="Chromosome 2"/>
</dbReference>
<evidence type="ECO:0000313" key="2">
    <source>
        <dbReference type="EMBL" id="AZQ65534.1"/>
    </source>
</evidence>
<protein>
    <submittedName>
        <fullName evidence="2">Uncharacterized protein</fullName>
    </submittedName>
</protein>
<accession>A0A3Q9FT67</accession>
<gene>
    <name evidence="2" type="ORF">EI427_25310</name>
</gene>
<sequence length="360" mass="41985">MYFEGNITIDPSQLTQIEKVKPTKAFKRMLHYLTMGNVSDKVERETFSALSILQQLNTVLFHSKIDNIVRLSHDGIDFYLDTQGKEGDLKEAFDVYDLEVDTSMSVYFKKLVMIMEHEDHNFKYLLEIDINRTHDVGEYPIAIKINGLLKQFNSKNKERATLENDMKGIFQDQEKYNAFKLEKQQLFEAFLQELKVNIKSLMKVDDVKLEIKSKIIVPAQKIASTKDIRYKREYGDYGIHYGYYGFDDYLFYSMMWSSMSHNNNITIEDSFFETDLGDDMGYMESVDASSDYFNDEVASNFDDFNTEDSHPSDDVIIDDYGIEEVETETEENKATGWFDLSDNDTWSDADDFGSDEDDDW</sequence>
<dbReference type="AlphaFoldDB" id="A0A3Q9FT67"/>
<dbReference type="EMBL" id="CP034563">
    <property type="protein sequence ID" value="AZQ65534.1"/>
    <property type="molecule type" value="Genomic_DNA"/>
</dbReference>
<proteinExistence type="predicted"/>
<feature type="region of interest" description="Disordered" evidence="1">
    <location>
        <begin position="325"/>
        <end position="360"/>
    </location>
</feature>